<dbReference type="InterPro" id="IPR003615">
    <property type="entry name" value="HNH_nuc"/>
</dbReference>
<dbReference type="GO" id="GO:0004519">
    <property type="term" value="F:endonuclease activity"/>
    <property type="evidence" value="ECO:0007669"/>
    <property type="project" value="UniProtKB-KW"/>
</dbReference>
<keyword evidence="2" id="KW-0378">Hydrolase</keyword>
<keyword evidence="2" id="KW-0255">Endonuclease</keyword>
<gene>
    <name evidence="2" type="primary">mobD</name>
    <name evidence="2" type="ORF">RB3_099</name>
</gene>
<accession>A0A097J0Y4</accession>
<organismHost>
    <name type="scientific">Escherichia coli</name>
    <dbReference type="NCBI Taxonomy" id="562"/>
</organismHost>
<keyword evidence="3" id="KW-1185">Reference proteome</keyword>
<dbReference type="KEGG" id="vg:22113849"/>
<evidence type="ECO:0000313" key="3">
    <source>
        <dbReference type="Proteomes" id="UP000029934"/>
    </source>
</evidence>
<dbReference type="EMBL" id="KM606994">
    <property type="protein sequence ID" value="AIT72835.1"/>
    <property type="molecule type" value="Genomic_DNA"/>
</dbReference>
<sequence>MNYTKVYNNLIKKGKLRKLDKSKLNFYTEKHHIIPSCIGGNDDSDNLVLLTAREHFIAHWLLAKIHYNSPGLIYAWWSFYNFGEDSLGRNLKLTSRGYQLVREKFSKIHSNTMKEMWKSNEYREKRSITLSLPEIRAKISESQLEAQNKPEVKEKISKGVKAAFKRPGVKEKHSAAVKKSLNNFETKKKQSNSSKIRQRTGKHWQDYDLLYKLWIKLNRPKRGSFGTYISKLGYPKSNYHRLIVQFNEDYERSNNENCS</sequence>
<dbReference type="RefSeq" id="YP_009098485.1">
    <property type="nucleotide sequence ID" value="NC_025419.1"/>
</dbReference>
<organism evidence="2 3">
    <name type="scientific">Enterobacteria phage RB3</name>
    <name type="common">Bacteriophage RB3</name>
    <dbReference type="NCBI Taxonomy" id="31533"/>
    <lineage>
        <taxon>Viruses</taxon>
        <taxon>Duplodnaviria</taxon>
        <taxon>Heunggongvirae</taxon>
        <taxon>Uroviricota</taxon>
        <taxon>Caudoviricetes</taxon>
        <taxon>Pantevenvirales</taxon>
        <taxon>Straboviridae</taxon>
        <taxon>Tevenvirinae</taxon>
        <taxon>Tequatrovirus</taxon>
        <taxon>Tequatrovirus RB3</taxon>
    </lineage>
</organism>
<dbReference type="Proteomes" id="UP000029934">
    <property type="component" value="Segment"/>
</dbReference>
<protein>
    <submittedName>
        <fullName evidence="2">Homing endonuclease</fullName>
    </submittedName>
</protein>
<proteinExistence type="predicted"/>
<dbReference type="SMART" id="SM00507">
    <property type="entry name" value="HNHc"/>
    <property type="match status" value="1"/>
</dbReference>
<reference evidence="2 3" key="1">
    <citation type="submission" date="2014-09" db="EMBL/GenBank/DDBJ databases">
        <title>Complete Genome Sequences of T4-like Bacteriophages RB3, RB5, RB6, RB7, RB9, RB10, RB27, RB33, RB55, RB59, and RB68.</title>
        <authorList>
            <person name="Yaung S.J."/>
            <person name="Esvelt K.M."/>
            <person name="Church G.M."/>
        </authorList>
    </citation>
    <scope>NUCLEOTIDE SEQUENCE [LARGE SCALE GENOMIC DNA]</scope>
</reference>
<keyword evidence="2" id="KW-0540">Nuclease</keyword>
<dbReference type="GeneID" id="22113849"/>
<name>A0A097J0Y4_BPR03</name>
<dbReference type="CDD" id="cd00085">
    <property type="entry name" value="HNHc"/>
    <property type="match status" value="1"/>
</dbReference>
<evidence type="ECO:0000259" key="1">
    <source>
        <dbReference type="SMART" id="SM00507"/>
    </source>
</evidence>
<dbReference type="OrthoDB" id="19703at10239"/>
<feature type="domain" description="HNH nuclease" evidence="1">
    <location>
        <begin position="5"/>
        <end position="56"/>
    </location>
</feature>
<evidence type="ECO:0000313" key="2">
    <source>
        <dbReference type="EMBL" id="AIT72835.1"/>
    </source>
</evidence>